<sequence length="95" mass="10137">MDGLTGAVSVEKTLTTPAEPLDAVRTGITNLLERTGVAPGEIIAPIVHATTLITNSLIEGKTGRAALVTTAGFGDTLLIRDEHRYDMYDLQIEFP</sequence>
<dbReference type="PANTHER" id="PTHR11365">
    <property type="entry name" value="5-OXOPROLINASE RELATED"/>
    <property type="match status" value="1"/>
</dbReference>
<dbReference type="PANTHER" id="PTHR11365:SF23">
    <property type="entry name" value="HYPOTHETICAL 5-OXOPROLINASE (EUROFUNG)-RELATED"/>
    <property type="match status" value="1"/>
</dbReference>
<dbReference type="EMBL" id="UINC01066015">
    <property type="protein sequence ID" value="SVB96272.1"/>
    <property type="molecule type" value="Genomic_DNA"/>
</dbReference>
<name>A0A382IAH6_9ZZZZ</name>
<dbReference type="GO" id="GO:0006749">
    <property type="term" value="P:glutathione metabolic process"/>
    <property type="evidence" value="ECO:0007669"/>
    <property type="project" value="TreeGrafter"/>
</dbReference>
<feature type="non-terminal residue" evidence="2">
    <location>
        <position position="95"/>
    </location>
</feature>
<gene>
    <name evidence="2" type="ORF">METZ01_LOCUS249126</name>
</gene>
<organism evidence="2">
    <name type="scientific">marine metagenome</name>
    <dbReference type="NCBI Taxonomy" id="408172"/>
    <lineage>
        <taxon>unclassified sequences</taxon>
        <taxon>metagenomes</taxon>
        <taxon>ecological metagenomes</taxon>
    </lineage>
</organism>
<protein>
    <recommendedName>
        <fullName evidence="1">Hydantoinase/oxoprolinase N-terminal domain-containing protein</fullName>
    </recommendedName>
</protein>
<evidence type="ECO:0000313" key="2">
    <source>
        <dbReference type="EMBL" id="SVB96272.1"/>
    </source>
</evidence>
<reference evidence="2" key="1">
    <citation type="submission" date="2018-05" db="EMBL/GenBank/DDBJ databases">
        <authorList>
            <person name="Lanie J.A."/>
            <person name="Ng W.-L."/>
            <person name="Kazmierczak K.M."/>
            <person name="Andrzejewski T.M."/>
            <person name="Davidsen T.M."/>
            <person name="Wayne K.J."/>
            <person name="Tettelin H."/>
            <person name="Glass J.I."/>
            <person name="Rusch D."/>
            <person name="Podicherti R."/>
            <person name="Tsui H.-C.T."/>
            <person name="Winkler M.E."/>
        </authorList>
    </citation>
    <scope>NUCLEOTIDE SEQUENCE</scope>
</reference>
<dbReference type="InterPro" id="IPR045079">
    <property type="entry name" value="Oxoprolinase-like"/>
</dbReference>
<evidence type="ECO:0000259" key="1">
    <source>
        <dbReference type="Pfam" id="PF05378"/>
    </source>
</evidence>
<dbReference type="AlphaFoldDB" id="A0A382IAH6"/>
<dbReference type="GO" id="GO:0017168">
    <property type="term" value="F:5-oxoprolinase (ATP-hydrolyzing) activity"/>
    <property type="evidence" value="ECO:0007669"/>
    <property type="project" value="TreeGrafter"/>
</dbReference>
<dbReference type="GO" id="GO:0005829">
    <property type="term" value="C:cytosol"/>
    <property type="evidence" value="ECO:0007669"/>
    <property type="project" value="TreeGrafter"/>
</dbReference>
<accession>A0A382IAH6</accession>
<feature type="domain" description="Hydantoinase/oxoprolinase N-terminal" evidence="1">
    <location>
        <begin position="6"/>
        <end position="91"/>
    </location>
</feature>
<dbReference type="Pfam" id="PF05378">
    <property type="entry name" value="Hydant_A_N"/>
    <property type="match status" value="1"/>
</dbReference>
<proteinExistence type="predicted"/>
<dbReference type="InterPro" id="IPR008040">
    <property type="entry name" value="Hydant_A_N"/>
</dbReference>